<keyword evidence="3" id="KW-1185">Reference proteome</keyword>
<name>A0ABZ2YI67_9BACT</name>
<dbReference type="Pfam" id="PF04264">
    <property type="entry name" value="YceI"/>
    <property type="match status" value="1"/>
</dbReference>
<proteinExistence type="predicted"/>
<dbReference type="InterPro" id="IPR007372">
    <property type="entry name" value="Lipid/polyisoprenoid-bd_YceI"/>
</dbReference>
<dbReference type="PANTHER" id="PTHR34406">
    <property type="entry name" value="PROTEIN YCEI"/>
    <property type="match status" value="1"/>
</dbReference>
<dbReference type="SUPFAM" id="SSF101874">
    <property type="entry name" value="YceI-like"/>
    <property type="match status" value="1"/>
</dbReference>
<dbReference type="Gene3D" id="2.40.128.110">
    <property type="entry name" value="Lipid/polyisoprenoid-binding, YceI-like"/>
    <property type="match status" value="1"/>
</dbReference>
<dbReference type="Proteomes" id="UP001485459">
    <property type="component" value="Chromosome"/>
</dbReference>
<protein>
    <submittedName>
        <fullName evidence="2">YceI family protein</fullName>
    </submittedName>
</protein>
<organism evidence="2 3">
    <name type="scientific">Chitinophaga pollutisoli</name>
    <dbReference type="NCBI Taxonomy" id="3133966"/>
    <lineage>
        <taxon>Bacteria</taxon>
        <taxon>Pseudomonadati</taxon>
        <taxon>Bacteroidota</taxon>
        <taxon>Chitinophagia</taxon>
        <taxon>Chitinophagales</taxon>
        <taxon>Chitinophagaceae</taxon>
        <taxon>Chitinophaga</taxon>
    </lineage>
</organism>
<feature type="domain" description="Lipid/polyisoprenoid-binding YceI-like" evidence="1">
    <location>
        <begin position="51"/>
        <end position="176"/>
    </location>
</feature>
<reference evidence="3" key="1">
    <citation type="submission" date="2024-03" db="EMBL/GenBank/DDBJ databases">
        <title>Chitinophaga horti sp. nov., isolated from garden soil.</title>
        <authorList>
            <person name="Lee D.S."/>
            <person name="Han D.M."/>
            <person name="Baek J.H."/>
            <person name="Choi D.G."/>
            <person name="Jeon J.H."/>
            <person name="Jeon C.O."/>
        </authorList>
    </citation>
    <scope>NUCLEOTIDE SEQUENCE [LARGE SCALE GENOMIC DNA]</scope>
    <source>
        <strain evidence="3">GPA1</strain>
    </source>
</reference>
<dbReference type="PANTHER" id="PTHR34406:SF1">
    <property type="entry name" value="PROTEIN YCEI"/>
    <property type="match status" value="1"/>
</dbReference>
<evidence type="ECO:0000259" key="1">
    <source>
        <dbReference type="Pfam" id="PF04264"/>
    </source>
</evidence>
<evidence type="ECO:0000313" key="3">
    <source>
        <dbReference type="Proteomes" id="UP001485459"/>
    </source>
</evidence>
<gene>
    <name evidence="2" type="ORF">WJU16_15535</name>
</gene>
<accession>A0ABZ2YI67</accession>
<dbReference type="InterPro" id="IPR036761">
    <property type="entry name" value="TTHA0802/YceI-like_sf"/>
</dbReference>
<sequence>MQRIFIITVFLACAATALGQDVRSCRNVRLRFFSSAPLEDIEATTNKGVSAINPASRAIYFKVPVNTFQFKKKLMQEHFNENYLESDKYPYAEFKGKILGDADLTKDGSYPVETEGDLLIHGVSKNYRVAGTITVSGGKMSAEAKFNVRVADHHIKIPSLVVKNIAEVVEVTMTAEYQAATQP</sequence>
<evidence type="ECO:0000313" key="2">
    <source>
        <dbReference type="EMBL" id="WZN39415.1"/>
    </source>
</evidence>
<dbReference type="RefSeq" id="WP_341834404.1">
    <property type="nucleotide sequence ID" value="NZ_CP149822.1"/>
</dbReference>
<dbReference type="EMBL" id="CP149822">
    <property type="protein sequence ID" value="WZN39415.1"/>
    <property type="molecule type" value="Genomic_DNA"/>
</dbReference>